<keyword evidence="4" id="KW-0411">Iron-sulfur</keyword>
<dbReference type="GO" id="GO:0003824">
    <property type="term" value="F:catalytic activity"/>
    <property type="evidence" value="ECO:0007669"/>
    <property type="project" value="InterPro"/>
</dbReference>
<name>A0A9D1DN94_9FIRM</name>
<dbReference type="PROSITE" id="PS51918">
    <property type="entry name" value="RADICAL_SAM"/>
    <property type="match status" value="1"/>
</dbReference>
<evidence type="ECO:0000256" key="3">
    <source>
        <dbReference type="ARBA" id="ARBA00023004"/>
    </source>
</evidence>
<dbReference type="InterPro" id="IPR054698">
    <property type="entry name" value="rSAM_Se_TrsS"/>
</dbReference>
<reference evidence="6" key="1">
    <citation type="submission" date="2020-10" db="EMBL/GenBank/DDBJ databases">
        <authorList>
            <person name="Gilroy R."/>
        </authorList>
    </citation>
    <scope>NUCLEOTIDE SEQUENCE</scope>
    <source>
        <strain evidence="6">ChiGjej3B3-7149</strain>
    </source>
</reference>
<dbReference type="InterPro" id="IPR007197">
    <property type="entry name" value="rSAM"/>
</dbReference>
<dbReference type="PANTHER" id="PTHR43306">
    <property type="entry name" value="7,8-DIHYDRO-6-HYDROXYMETHYLPTERIN DIMETHYLTRANSFERASE"/>
    <property type="match status" value="1"/>
</dbReference>
<evidence type="ECO:0000256" key="2">
    <source>
        <dbReference type="ARBA" id="ARBA00022723"/>
    </source>
</evidence>
<proteinExistence type="predicted"/>
<dbReference type="SFLD" id="SFLDS00029">
    <property type="entry name" value="Radical_SAM"/>
    <property type="match status" value="1"/>
</dbReference>
<protein>
    <submittedName>
        <fullName evidence="6">Radical SAM protein</fullName>
    </submittedName>
</protein>
<gene>
    <name evidence="6" type="ORF">IAD36_10415</name>
</gene>
<evidence type="ECO:0000313" key="7">
    <source>
        <dbReference type="Proteomes" id="UP000824238"/>
    </source>
</evidence>
<dbReference type="PANTHER" id="PTHR43306:SF1">
    <property type="entry name" value="7,8-DIHYDRO-6-HYDROXYMETHYLPTERIN DIMETHYLTRANSFERASE"/>
    <property type="match status" value="1"/>
</dbReference>
<evidence type="ECO:0000256" key="1">
    <source>
        <dbReference type="ARBA" id="ARBA00022691"/>
    </source>
</evidence>
<feature type="domain" description="Radical SAM core" evidence="5">
    <location>
        <begin position="82"/>
        <end position="306"/>
    </location>
</feature>
<dbReference type="NCBIfam" id="NF045646">
    <property type="entry name" value="rSAM_Se_TrsS"/>
    <property type="match status" value="1"/>
</dbReference>
<dbReference type="InterPro" id="IPR056488">
    <property type="entry name" value="Zn_ribbon_HMPTM"/>
</dbReference>
<dbReference type="Gene3D" id="3.20.20.70">
    <property type="entry name" value="Aldolase class I"/>
    <property type="match status" value="1"/>
</dbReference>
<evidence type="ECO:0000259" key="5">
    <source>
        <dbReference type="PROSITE" id="PS51918"/>
    </source>
</evidence>
<reference evidence="6" key="2">
    <citation type="journal article" date="2021" name="PeerJ">
        <title>Extensive microbial diversity within the chicken gut microbiome revealed by metagenomics and culture.</title>
        <authorList>
            <person name="Gilroy R."/>
            <person name="Ravi A."/>
            <person name="Getino M."/>
            <person name="Pursley I."/>
            <person name="Horton D.L."/>
            <person name="Alikhan N.F."/>
            <person name="Baker D."/>
            <person name="Gharbi K."/>
            <person name="Hall N."/>
            <person name="Watson M."/>
            <person name="Adriaenssens E.M."/>
            <person name="Foster-Nyarko E."/>
            <person name="Jarju S."/>
            <person name="Secka A."/>
            <person name="Antonio M."/>
            <person name="Oren A."/>
            <person name="Chaudhuri R.R."/>
            <person name="La Ragione R."/>
            <person name="Hildebrand F."/>
            <person name="Pallen M.J."/>
        </authorList>
    </citation>
    <scope>NUCLEOTIDE SEQUENCE</scope>
    <source>
        <strain evidence="6">ChiGjej3B3-7149</strain>
    </source>
</reference>
<dbReference type="InterPro" id="IPR013785">
    <property type="entry name" value="Aldolase_TIM"/>
</dbReference>
<evidence type="ECO:0000256" key="4">
    <source>
        <dbReference type="ARBA" id="ARBA00023014"/>
    </source>
</evidence>
<dbReference type="SFLD" id="SFLDG01100">
    <property type="entry name" value="methyltransferase_(Class_D)"/>
    <property type="match status" value="1"/>
</dbReference>
<dbReference type="AlphaFoldDB" id="A0A9D1DN94"/>
<comment type="caution">
    <text evidence="6">The sequence shown here is derived from an EMBL/GenBank/DDBJ whole genome shotgun (WGS) entry which is preliminary data.</text>
</comment>
<organism evidence="6 7">
    <name type="scientific">Candidatus Scatomorpha intestinigallinarum</name>
    <dbReference type="NCBI Taxonomy" id="2840923"/>
    <lineage>
        <taxon>Bacteria</taxon>
        <taxon>Bacillati</taxon>
        <taxon>Bacillota</taxon>
        <taxon>Clostridia</taxon>
        <taxon>Eubacteriales</taxon>
        <taxon>Candidatus Scatomorpha</taxon>
    </lineage>
</organism>
<dbReference type="SUPFAM" id="SSF102114">
    <property type="entry name" value="Radical SAM enzymes"/>
    <property type="match status" value="1"/>
</dbReference>
<dbReference type="GO" id="GO:0051536">
    <property type="term" value="F:iron-sulfur cluster binding"/>
    <property type="evidence" value="ECO:0007669"/>
    <property type="project" value="UniProtKB-KW"/>
</dbReference>
<dbReference type="SFLD" id="SFLDG01067">
    <property type="entry name" value="SPASM/twitch_domain_containing"/>
    <property type="match status" value="1"/>
</dbReference>
<dbReference type="InterPro" id="IPR034474">
    <property type="entry name" value="Methyltransferase_Class_D"/>
</dbReference>
<dbReference type="CDD" id="cd01335">
    <property type="entry name" value="Radical_SAM"/>
    <property type="match status" value="1"/>
</dbReference>
<keyword evidence="1" id="KW-0949">S-adenosyl-L-methionine</keyword>
<keyword evidence="3" id="KW-0408">Iron</keyword>
<dbReference type="InterPro" id="IPR058240">
    <property type="entry name" value="rSAM_sf"/>
</dbReference>
<keyword evidence="2" id="KW-0479">Metal-binding</keyword>
<dbReference type="GO" id="GO:0046872">
    <property type="term" value="F:metal ion binding"/>
    <property type="evidence" value="ECO:0007669"/>
    <property type="project" value="UniProtKB-KW"/>
</dbReference>
<dbReference type="EMBL" id="DVHH01000251">
    <property type="protein sequence ID" value="HIR55992.1"/>
    <property type="molecule type" value="Genomic_DNA"/>
</dbReference>
<evidence type="ECO:0000313" key="6">
    <source>
        <dbReference type="EMBL" id="HIR55992.1"/>
    </source>
</evidence>
<dbReference type="Proteomes" id="UP000824238">
    <property type="component" value="Unassembled WGS sequence"/>
</dbReference>
<dbReference type="Pfam" id="PF04055">
    <property type="entry name" value="Radical_SAM"/>
    <property type="match status" value="1"/>
</dbReference>
<accession>A0A9D1DN94</accession>
<dbReference type="Pfam" id="PF23545">
    <property type="entry name" value="Zn_ribbon_HMPTM"/>
    <property type="match status" value="1"/>
</dbReference>
<sequence>MYEVFAKTRSVCPVCLGTIDAEKAVAGDGFVHLIKTCPEHGFFDTLIWEGGADEYLAWGGAAASPEPEDDCPRSCGLCGNHESAGCCVLLELTHRCDLRCPVCFASAGGEGDLTIDEVAALYDMLMERGGPYNIQLSGGEPTMRDDLPEIVRLGRERGFSFFQLNTNGLRLASEPDYAAALREAGVSCVFLQFDGLRPASYEALRGRDISAEKLRAIDNCAAAGLPVVLVPTLAPGVNEDEIGGILRFALARGKALRGVHFQPVSYFGRCALPEPARRLTIPRVLREIEAQTGGLLRRADFGGGGAESPWCSFHASYRRLPGGGLKALPRREGACCRAGEARDFVAGRWGAGAGGEGDEDGFSRFIREALESTFTVSGMAFMDADSLELDRLRRCHISEADACRGMVPFCAYNLTARDGRALYRR</sequence>